<dbReference type="PANTHER" id="PTHR33392">
    <property type="entry name" value="POLYISOPRENYL-TEICHOIC ACID--PEPTIDOGLYCAN TEICHOIC ACID TRANSFERASE TAGU"/>
    <property type="match status" value="1"/>
</dbReference>
<feature type="domain" description="Cell envelope-related transcriptional attenuator" evidence="2">
    <location>
        <begin position="84"/>
        <end position="248"/>
    </location>
</feature>
<dbReference type="Pfam" id="PF03816">
    <property type="entry name" value="LytR_cpsA_psr"/>
    <property type="match status" value="1"/>
</dbReference>
<gene>
    <name evidence="3" type="ORF">A2806_01315</name>
</gene>
<dbReference type="STRING" id="1802362.A2806_01315"/>
<dbReference type="InterPro" id="IPR050922">
    <property type="entry name" value="LytR/CpsA/Psr_CW_biosynth"/>
</dbReference>
<organism evidence="3 4">
    <name type="scientific">Candidatus Terrybacteria bacterium RIFCSPHIGHO2_01_FULL_48_17</name>
    <dbReference type="NCBI Taxonomy" id="1802362"/>
    <lineage>
        <taxon>Bacteria</taxon>
        <taxon>Candidatus Terryibacteriota</taxon>
    </lineage>
</organism>
<evidence type="ECO:0000313" key="3">
    <source>
        <dbReference type="EMBL" id="OHA47721.1"/>
    </source>
</evidence>
<proteinExistence type="inferred from homology"/>
<accession>A0A1G2PJA4</accession>
<evidence type="ECO:0000313" key="4">
    <source>
        <dbReference type="Proteomes" id="UP000177629"/>
    </source>
</evidence>
<evidence type="ECO:0000256" key="1">
    <source>
        <dbReference type="ARBA" id="ARBA00006068"/>
    </source>
</evidence>
<comment type="similarity">
    <text evidence="1">Belongs to the LytR/CpsA/Psr (LCP) family.</text>
</comment>
<dbReference type="Gene3D" id="3.40.630.190">
    <property type="entry name" value="LCP protein"/>
    <property type="match status" value="1"/>
</dbReference>
<reference evidence="3 4" key="1">
    <citation type="journal article" date="2016" name="Nat. Commun.">
        <title>Thousands of microbial genomes shed light on interconnected biogeochemical processes in an aquifer system.</title>
        <authorList>
            <person name="Anantharaman K."/>
            <person name="Brown C.T."/>
            <person name="Hug L.A."/>
            <person name="Sharon I."/>
            <person name="Castelle C.J."/>
            <person name="Probst A.J."/>
            <person name="Thomas B.C."/>
            <person name="Singh A."/>
            <person name="Wilkins M.J."/>
            <person name="Karaoz U."/>
            <person name="Brodie E.L."/>
            <person name="Williams K.H."/>
            <person name="Hubbard S.S."/>
            <person name="Banfield J.F."/>
        </authorList>
    </citation>
    <scope>NUCLEOTIDE SEQUENCE [LARGE SCALE GENOMIC DNA]</scope>
</reference>
<protein>
    <recommendedName>
        <fullName evidence="2">Cell envelope-related transcriptional attenuator domain-containing protein</fullName>
    </recommendedName>
</protein>
<dbReference type="InterPro" id="IPR004474">
    <property type="entry name" value="LytR_CpsA_psr"/>
</dbReference>
<dbReference type="NCBIfam" id="TIGR00350">
    <property type="entry name" value="lytR_cpsA_psr"/>
    <property type="match status" value="1"/>
</dbReference>
<dbReference type="PANTHER" id="PTHR33392:SF6">
    <property type="entry name" value="POLYISOPRENYL-TEICHOIC ACID--PEPTIDOGLYCAN TEICHOIC ACID TRANSFERASE TAGU"/>
    <property type="match status" value="1"/>
</dbReference>
<dbReference type="AlphaFoldDB" id="A0A1G2PJA4"/>
<comment type="caution">
    <text evidence="3">The sequence shown here is derived from an EMBL/GenBank/DDBJ whole genome shotgun (WGS) entry which is preliminary data.</text>
</comment>
<dbReference type="Proteomes" id="UP000177629">
    <property type="component" value="Unassembled WGS sequence"/>
</dbReference>
<name>A0A1G2PJA4_9BACT</name>
<evidence type="ECO:0000259" key="2">
    <source>
        <dbReference type="Pfam" id="PF03816"/>
    </source>
</evidence>
<dbReference type="EMBL" id="MHSS01000014">
    <property type="protein sequence ID" value="OHA47721.1"/>
    <property type="molecule type" value="Genomic_DNA"/>
</dbReference>
<sequence length="345" mass="37683">MRKIFVAVVLAATITAVSVALFIGGVLPEKTFEVRAHALSTSIKLVLSATPFVPSEKLKGEESGAVNILLVGRAGPGWIAGELADSIIVVRIRPSASATFVSIPRDLLIESPGAHTFMRINSLGTLGEQEAKRLGKKDAGTQTGFLRQKVEEIVGFTIPYAVVVDVEAVEEIVTALGGVQVQVEKKISDPSFPTPGGGIETFELDAGWRTLDGRTSGKYVRTRHDSEGDFGRMKRQQQVIEAAISKAQGLKMVNDFSKILELVVISEEHVAHNFSTRELKRLWELTHDFEPANLRFLALDRTDLNLLQGQTINLSGVAAPVLVPRAGMFEYSEIQSQIKRELERE</sequence>